<dbReference type="Proteomes" id="UP000569914">
    <property type="component" value="Unassembled WGS sequence"/>
</dbReference>
<evidence type="ECO:0000313" key="2">
    <source>
        <dbReference type="Proteomes" id="UP000569914"/>
    </source>
</evidence>
<evidence type="ECO:0000313" key="1">
    <source>
        <dbReference type="EMBL" id="NYE70443.1"/>
    </source>
</evidence>
<proteinExistence type="predicted"/>
<protein>
    <submittedName>
        <fullName evidence="1">Deazaflavin-dependent oxidoreductase (Nitroreductase family)</fullName>
    </submittedName>
</protein>
<dbReference type="EMBL" id="JACCBU010000001">
    <property type="protein sequence ID" value="NYE70443.1"/>
    <property type="molecule type" value="Genomic_DNA"/>
</dbReference>
<organism evidence="1 2">
    <name type="scientific">Microlunatus parietis</name>
    <dbReference type="NCBI Taxonomy" id="682979"/>
    <lineage>
        <taxon>Bacteria</taxon>
        <taxon>Bacillati</taxon>
        <taxon>Actinomycetota</taxon>
        <taxon>Actinomycetes</taxon>
        <taxon>Propionibacteriales</taxon>
        <taxon>Propionibacteriaceae</taxon>
        <taxon>Microlunatus</taxon>
    </lineage>
</organism>
<sequence>MSGIQRVINAVYRWLTERGLGADFRHILTVRGRRSGEPRSLPVDVLEVDGSRWLVSPYGIVPWVHNVRAAGELTLRRAGAETGWRATEVRGAEAVPVIRAYLRAVPVTRPYWEVTADSPEAEIVAAVPKHPVFRLVPP</sequence>
<dbReference type="InterPro" id="IPR004378">
    <property type="entry name" value="F420H2_quin_Rdtase"/>
</dbReference>
<keyword evidence="2" id="KW-1185">Reference proteome</keyword>
<dbReference type="GO" id="GO:0016491">
    <property type="term" value="F:oxidoreductase activity"/>
    <property type="evidence" value="ECO:0007669"/>
    <property type="project" value="InterPro"/>
</dbReference>
<dbReference type="RefSeq" id="WP_218871146.1">
    <property type="nucleotide sequence ID" value="NZ_JACCBU010000001.1"/>
</dbReference>
<dbReference type="AlphaFoldDB" id="A0A7Y9I539"/>
<dbReference type="NCBIfam" id="TIGR00026">
    <property type="entry name" value="hi_GC_TIGR00026"/>
    <property type="match status" value="1"/>
</dbReference>
<reference evidence="1 2" key="1">
    <citation type="submission" date="2020-07" db="EMBL/GenBank/DDBJ databases">
        <title>Sequencing the genomes of 1000 actinobacteria strains.</title>
        <authorList>
            <person name="Klenk H.-P."/>
        </authorList>
    </citation>
    <scope>NUCLEOTIDE SEQUENCE [LARGE SCALE GENOMIC DNA]</scope>
    <source>
        <strain evidence="1 2">DSM 22083</strain>
    </source>
</reference>
<dbReference type="Pfam" id="PF04075">
    <property type="entry name" value="F420H2_quin_red"/>
    <property type="match status" value="1"/>
</dbReference>
<gene>
    <name evidence="1" type="ORF">BKA15_001772</name>
</gene>
<comment type="caution">
    <text evidence="1">The sequence shown here is derived from an EMBL/GenBank/DDBJ whole genome shotgun (WGS) entry which is preliminary data.</text>
</comment>
<accession>A0A7Y9I539</accession>
<dbReference type="Gene3D" id="2.30.110.10">
    <property type="entry name" value="Electron Transport, Fmn-binding Protein, Chain A"/>
    <property type="match status" value="1"/>
</dbReference>
<name>A0A7Y9I539_9ACTN</name>
<dbReference type="InterPro" id="IPR012349">
    <property type="entry name" value="Split_barrel_FMN-bd"/>
</dbReference>